<feature type="transmembrane region" description="Helical" evidence="1">
    <location>
        <begin position="45"/>
        <end position="63"/>
    </location>
</feature>
<name>A0A3N9PBK8_9BACL</name>
<protein>
    <submittedName>
        <fullName evidence="2">Uncharacterized protein</fullName>
    </submittedName>
</protein>
<keyword evidence="1" id="KW-0812">Transmembrane</keyword>
<evidence type="ECO:0000313" key="2">
    <source>
        <dbReference type="EMBL" id="RQW12985.1"/>
    </source>
</evidence>
<feature type="transmembrane region" description="Helical" evidence="1">
    <location>
        <begin position="173"/>
        <end position="190"/>
    </location>
</feature>
<evidence type="ECO:0000313" key="3">
    <source>
        <dbReference type="Proteomes" id="UP000282529"/>
    </source>
</evidence>
<comment type="caution">
    <text evidence="2">The sequence shown here is derived from an EMBL/GenBank/DDBJ whole genome shotgun (WGS) entry which is preliminary data.</text>
</comment>
<reference evidence="2 3" key="1">
    <citation type="submission" date="2018-11" db="EMBL/GenBank/DDBJ databases">
        <title>Genome sequence of strain 7197.</title>
        <authorList>
            <person name="Gao J."/>
            <person name="Sun J."/>
        </authorList>
    </citation>
    <scope>NUCLEOTIDE SEQUENCE [LARGE SCALE GENOMIC DNA]</scope>
    <source>
        <strain evidence="2 3">7197</strain>
    </source>
</reference>
<keyword evidence="1" id="KW-0472">Membrane</keyword>
<keyword evidence="1" id="KW-1133">Transmembrane helix</keyword>
<dbReference type="AlphaFoldDB" id="A0A3N9PBK8"/>
<feature type="transmembrane region" description="Helical" evidence="1">
    <location>
        <begin position="101"/>
        <end position="123"/>
    </location>
</feature>
<keyword evidence="3" id="KW-1185">Reference proteome</keyword>
<proteinExistence type="predicted"/>
<feature type="transmembrane region" description="Helical" evidence="1">
    <location>
        <begin position="69"/>
        <end position="89"/>
    </location>
</feature>
<organism evidence="2 3">
    <name type="scientific">Paenibacillus rhizophilus</name>
    <dbReference type="NCBI Taxonomy" id="1850366"/>
    <lineage>
        <taxon>Bacteria</taxon>
        <taxon>Bacillati</taxon>
        <taxon>Bacillota</taxon>
        <taxon>Bacilli</taxon>
        <taxon>Bacillales</taxon>
        <taxon>Paenibacillaceae</taxon>
        <taxon>Paenibacillus</taxon>
    </lineage>
</organism>
<feature type="transmembrane region" description="Helical" evidence="1">
    <location>
        <begin position="196"/>
        <end position="214"/>
    </location>
</feature>
<gene>
    <name evidence="2" type="ORF">EH198_00700</name>
</gene>
<evidence type="ECO:0000256" key="1">
    <source>
        <dbReference type="SAM" id="Phobius"/>
    </source>
</evidence>
<dbReference type="EMBL" id="RQPI01000001">
    <property type="protein sequence ID" value="RQW12985.1"/>
    <property type="molecule type" value="Genomic_DNA"/>
</dbReference>
<accession>A0A3N9PBK8</accession>
<dbReference type="Proteomes" id="UP000282529">
    <property type="component" value="Unassembled WGS sequence"/>
</dbReference>
<feature type="transmembrane region" description="Helical" evidence="1">
    <location>
        <begin position="17"/>
        <end position="38"/>
    </location>
</feature>
<dbReference type="OrthoDB" id="2678566at2"/>
<dbReference type="RefSeq" id="WP_124693641.1">
    <property type="nucleotide sequence ID" value="NZ_JBHUFE010000016.1"/>
</dbReference>
<feature type="transmembrane region" description="Helical" evidence="1">
    <location>
        <begin position="135"/>
        <end position="161"/>
    </location>
</feature>
<sequence length="221" mass="25563">MKKCQAVLVLSWSLEPLAFVFFSTLEFVAIYFIMMYLFRLHPSEFFFQALFLILLMDLQSFYLREDLQTPAFVPLINILLFTLLLATVMKIPLVWSGIISVTGYFLYVLLQVLIVQLSFGVLAVSELQLHPEKGYFLQTLSSFLGIAGSRVFYIFGGGFTFEFEKLRLKRETLALYLVIGCALALTIFLLERRNNVFDALFVSVAVIFFLYYAVRKEKKRD</sequence>